<dbReference type="GeneID" id="66742326"/>
<dbReference type="STRING" id="1238.AWJ11_15270"/>
<reference evidence="6 8" key="3">
    <citation type="submission" date="2019-04" db="EMBL/GenBank/DDBJ databases">
        <title>Complete genome sequencing of Piscirickettsia salmonis strain Psal-009.</title>
        <authorList>
            <person name="Schober I."/>
            <person name="Bunk B."/>
            <person name="Sproer C."/>
            <person name="Carril G.P."/>
            <person name="Riedel T."/>
            <person name="Flores-Herrera P.A."/>
            <person name="Nourdin-Galindo G."/>
            <person name="Marshall S.H."/>
            <person name="Overmann J."/>
        </authorList>
    </citation>
    <scope>NUCLEOTIDE SEQUENCE [LARGE SCALE GENOMIC DNA]</scope>
    <source>
        <strain evidence="6 8">Psal-009</strain>
    </source>
</reference>
<evidence type="ECO:0000256" key="1">
    <source>
        <dbReference type="ARBA" id="ARBA00004370"/>
    </source>
</evidence>
<gene>
    <name evidence="5" type="ORF">KU39_3047</name>
    <name evidence="6" type="ORF">Psal009_03407</name>
</gene>
<evidence type="ECO:0000313" key="5">
    <source>
        <dbReference type="EMBL" id="ALB24220.1"/>
    </source>
</evidence>
<protein>
    <submittedName>
        <fullName evidence="6">Conjugal transfer protein TrbD</fullName>
    </submittedName>
    <submittedName>
        <fullName evidence="5">Type IV secretion system protein VirB3</fullName>
    </submittedName>
</protein>
<dbReference type="OrthoDB" id="9801524at2"/>
<evidence type="ECO:0000256" key="3">
    <source>
        <dbReference type="ARBA" id="ARBA00022989"/>
    </source>
</evidence>
<evidence type="ECO:0000313" key="6">
    <source>
        <dbReference type="EMBL" id="QGO07455.1"/>
    </source>
</evidence>
<sequence length="84" mass="9321">MSVLGFSVTIHKSLTQPLLLLGVPREIAIINLTLGCAIGLGLQTLYALPANILIHVVAVVLTKKDPYFFQVILRSIRKKSYYRV</sequence>
<dbReference type="GO" id="GO:0016020">
    <property type="term" value="C:membrane"/>
    <property type="evidence" value="ECO:0007669"/>
    <property type="project" value="UniProtKB-SubCell"/>
</dbReference>
<comment type="subcellular location">
    <subcellularLocation>
        <location evidence="1">Membrane</location>
    </subcellularLocation>
</comment>
<dbReference type="InterPro" id="IPR007792">
    <property type="entry name" value="T4SS_VirB3/TrbD/AvhB"/>
</dbReference>
<name>A0A095BSS1_PISSA</name>
<dbReference type="Proteomes" id="UP000029558">
    <property type="component" value="Chromosome"/>
</dbReference>
<keyword evidence="8" id="KW-1185">Reference proteome</keyword>
<proteinExistence type="predicted"/>
<dbReference type="EMBL" id="CP012508">
    <property type="protein sequence ID" value="ALB24220.1"/>
    <property type="molecule type" value="Genomic_DNA"/>
</dbReference>
<evidence type="ECO:0000256" key="2">
    <source>
        <dbReference type="ARBA" id="ARBA00022692"/>
    </source>
</evidence>
<keyword evidence="2" id="KW-0812">Transmembrane</keyword>
<evidence type="ECO:0000313" key="7">
    <source>
        <dbReference type="Proteomes" id="UP000029558"/>
    </source>
</evidence>
<dbReference type="RefSeq" id="WP_017377396.1">
    <property type="nucleotide sequence ID" value="NZ_CP012413.1"/>
</dbReference>
<dbReference type="Pfam" id="PF05101">
    <property type="entry name" value="VirB3"/>
    <property type="match status" value="1"/>
</dbReference>
<keyword evidence="3" id="KW-1133">Transmembrane helix</keyword>
<reference evidence="5" key="2">
    <citation type="submission" date="2015-08" db="EMBL/GenBank/DDBJ databases">
        <title>Complete genome sequence of Piscirickettsia salmonis strain PM32597B1.</title>
        <authorList>
            <person name="Bohle H."/>
            <person name="Henriquez P."/>
            <person name="Navas E."/>
            <person name="Grothusen H."/>
            <person name="Bustamante F."/>
            <person name="Bustos P."/>
            <person name="Bustos P."/>
            <person name="Mancilla M."/>
        </authorList>
    </citation>
    <scope>NUCLEOTIDE SEQUENCE</scope>
    <source>
        <strain evidence="5">PM32597B1</strain>
    </source>
</reference>
<keyword evidence="4" id="KW-0472">Membrane</keyword>
<organism evidence="5 7">
    <name type="scientific">Piscirickettsia salmonis</name>
    <dbReference type="NCBI Taxonomy" id="1238"/>
    <lineage>
        <taxon>Bacteria</taxon>
        <taxon>Pseudomonadati</taxon>
        <taxon>Pseudomonadota</taxon>
        <taxon>Gammaproteobacteria</taxon>
        <taxon>Thiotrichales</taxon>
        <taxon>Piscirickettsiaceae</taxon>
        <taxon>Piscirickettsia</taxon>
    </lineage>
</organism>
<dbReference type="EMBL" id="CP038908">
    <property type="protein sequence ID" value="QGO07455.1"/>
    <property type="molecule type" value="Genomic_DNA"/>
</dbReference>
<dbReference type="Proteomes" id="UP000422232">
    <property type="component" value="Chromosome"/>
</dbReference>
<evidence type="ECO:0000313" key="8">
    <source>
        <dbReference type="Proteomes" id="UP000422232"/>
    </source>
</evidence>
<reference evidence="5 7" key="1">
    <citation type="journal article" date="2014" name="Genome Announc.">
        <title>Comparative Genome Analysis of Two Isolates of the Fish Pathogen Piscirickettsia salmonis from Different Hosts Reveals Major Differences in Virulence-Associated Secretion Systems.</title>
        <authorList>
            <person name="Bohle H."/>
            <person name="Henriquez P."/>
            <person name="Grothusen H."/>
            <person name="Navas E."/>
            <person name="Sandoval A."/>
            <person name="Bustamante F."/>
            <person name="Bustos P."/>
            <person name="Mancilla M."/>
        </authorList>
    </citation>
    <scope>NUCLEOTIDE SEQUENCE [LARGE SCALE GENOMIC DNA]</scope>
    <source>
        <strain evidence="7">B1-32597</strain>
        <strain evidence="5">PM32597B1</strain>
    </source>
</reference>
<dbReference type="AlphaFoldDB" id="A0A095BSS1"/>
<accession>A0A095BSS1</accession>
<evidence type="ECO:0000256" key="4">
    <source>
        <dbReference type="ARBA" id="ARBA00023136"/>
    </source>
</evidence>